<dbReference type="PANTHER" id="PTHR16222">
    <property type="entry name" value="ADP-RIBOSYLGLYCOHYDROLASE"/>
    <property type="match status" value="1"/>
</dbReference>
<reference evidence="14" key="1">
    <citation type="submission" date="2022-09" db="EMBL/GenBank/DDBJ databases">
        <title>Fusarium specimens isolated from Avocado Roots.</title>
        <authorList>
            <person name="Stajich J."/>
            <person name="Roper C."/>
            <person name="Heimlech-Rivalta G."/>
        </authorList>
    </citation>
    <scope>NUCLEOTIDE SEQUENCE</scope>
    <source>
        <strain evidence="14">CF00136</strain>
    </source>
</reference>
<dbReference type="EMBL" id="JAOQAZ010000016">
    <property type="protein sequence ID" value="KAJ4258279.1"/>
    <property type="molecule type" value="Genomic_DNA"/>
</dbReference>
<evidence type="ECO:0000256" key="7">
    <source>
        <dbReference type="ARBA" id="ARBA00042722"/>
    </source>
</evidence>
<feature type="region of interest" description="Disordered" evidence="13">
    <location>
        <begin position="1"/>
        <end position="27"/>
    </location>
</feature>
<evidence type="ECO:0000256" key="8">
    <source>
        <dbReference type="ARBA" id="ARBA00042850"/>
    </source>
</evidence>
<comment type="catalytic activity">
    <reaction evidence="11">
        <text>alpha-NAD(+) + H2O = ADP-D-ribose + nicotinamide + H(+)</text>
        <dbReference type="Rhea" id="RHEA:68792"/>
        <dbReference type="ChEBI" id="CHEBI:15377"/>
        <dbReference type="ChEBI" id="CHEBI:15378"/>
        <dbReference type="ChEBI" id="CHEBI:17154"/>
        <dbReference type="ChEBI" id="CHEBI:57967"/>
        <dbReference type="ChEBI" id="CHEBI:77017"/>
    </reaction>
</comment>
<dbReference type="Pfam" id="PF03747">
    <property type="entry name" value="ADP_ribosyl_GH"/>
    <property type="match status" value="1"/>
</dbReference>
<evidence type="ECO:0000256" key="2">
    <source>
        <dbReference type="ARBA" id="ARBA00012255"/>
    </source>
</evidence>
<evidence type="ECO:0000256" key="3">
    <source>
        <dbReference type="ARBA" id="ARBA00022801"/>
    </source>
</evidence>
<keyword evidence="15" id="KW-1185">Reference proteome</keyword>
<dbReference type="AlphaFoldDB" id="A0A9W8RXT4"/>
<dbReference type="SUPFAM" id="SSF101478">
    <property type="entry name" value="ADP-ribosylglycohydrolase"/>
    <property type="match status" value="1"/>
</dbReference>
<feature type="binding site" evidence="12">
    <location>
        <position position="308"/>
    </location>
    <ligand>
        <name>Mg(2+)</name>
        <dbReference type="ChEBI" id="CHEBI:18420"/>
        <label>1</label>
    </ligand>
</feature>
<dbReference type="GO" id="GO:0046872">
    <property type="term" value="F:metal ion binding"/>
    <property type="evidence" value="ECO:0007669"/>
    <property type="project" value="UniProtKB-KW"/>
</dbReference>
<gene>
    <name evidence="14" type="ORF">NW762_008428</name>
</gene>
<evidence type="ECO:0000256" key="5">
    <source>
        <dbReference type="ARBA" id="ARBA00042398"/>
    </source>
</evidence>
<evidence type="ECO:0000256" key="12">
    <source>
        <dbReference type="PIRSR" id="PIRSR605502-1"/>
    </source>
</evidence>
<dbReference type="InterPro" id="IPR036705">
    <property type="entry name" value="Ribosyl_crysJ1_sf"/>
</dbReference>
<comment type="similarity">
    <text evidence="1">Belongs to the ADP-ribosylglycohydrolase family.</text>
</comment>
<evidence type="ECO:0000256" key="4">
    <source>
        <dbReference type="ARBA" id="ARBA00041057"/>
    </source>
</evidence>
<proteinExistence type="inferred from homology"/>
<dbReference type="Gene3D" id="1.10.4080.10">
    <property type="entry name" value="ADP-ribosylation/Crystallin J1"/>
    <property type="match status" value="1"/>
</dbReference>
<comment type="caution">
    <text evidence="14">The sequence shown here is derived from an EMBL/GenBank/DDBJ whole genome shotgun (WGS) entry which is preliminary data.</text>
</comment>
<dbReference type="InterPro" id="IPR050792">
    <property type="entry name" value="ADP-ribosylglycohydrolase"/>
</dbReference>
<dbReference type="GO" id="GO:0004649">
    <property type="term" value="F:poly(ADP-ribose) glycohydrolase activity"/>
    <property type="evidence" value="ECO:0007669"/>
    <property type="project" value="UniProtKB-EC"/>
</dbReference>
<feature type="binding site" evidence="12">
    <location>
        <position position="305"/>
    </location>
    <ligand>
        <name>Mg(2+)</name>
        <dbReference type="ChEBI" id="CHEBI:18420"/>
        <label>2</label>
    </ligand>
</feature>
<evidence type="ECO:0000256" key="9">
    <source>
        <dbReference type="ARBA" id="ARBA00043187"/>
    </source>
</evidence>
<keyword evidence="3" id="KW-0378">Hydrolase</keyword>
<dbReference type="PANTHER" id="PTHR16222:SF24">
    <property type="entry name" value="ADP-RIBOSYLHYDROLASE ARH3"/>
    <property type="match status" value="1"/>
</dbReference>
<dbReference type="EC" id="3.2.1.143" evidence="2"/>
<name>A0A9W8RXT4_9HYPO</name>
<accession>A0A9W8RXT4</accession>
<dbReference type="InterPro" id="IPR005502">
    <property type="entry name" value="Ribosyl_crysJ1"/>
</dbReference>
<evidence type="ECO:0000313" key="14">
    <source>
        <dbReference type="EMBL" id="KAJ4258279.1"/>
    </source>
</evidence>
<evidence type="ECO:0000256" key="13">
    <source>
        <dbReference type="SAM" id="MobiDB-lite"/>
    </source>
</evidence>
<organism evidence="14 15">
    <name type="scientific">Fusarium torreyae</name>
    <dbReference type="NCBI Taxonomy" id="1237075"/>
    <lineage>
        <taxon>Eukaryota</taxon>
        <taxon>Fungi</taxon>
        <taxon>Dikarya</taxon>
        <taxon>Ascomycota</taxon>
        <taxon>Pezizomycotina</taxon>
        <taxon>Sordariomycetes</taxon>
        <taxon>Hypocreomycetidae</taxon>
        <taxon>Hypocreales</taxon>
        <taxon>Nectriaceae</taxon>
        <taxon>Fusarium</taxon>
    </lineage>
</organism>
<feature type="binding site" evidence="12">
    <location>
        <position position="307"/>
    </location>
    <ligand>
        <name>Mg(2+)</name>
        <dbReference type="ChEBI" id="CHEBI:18420"/>
        <label>1</label>
    </ligand>
</feature>
<evidence type="ECO:0000256" key="6">
    <source>
        <dbReference type="ARBA" id="ARBA00042471"/>
    </source>
</evidence>
<keyword evidence="12" id="KW-0460">Magnesium</keyword>
<dbReference type="OrthoDB" id="2021138at2759"/>
<dbReference type="Proteomes" id="UP001152049">
    <property type="component" value="Unassembled WGS sequence"/>
</dbReference>
<feature type="binding site" evidence="12">
    <location>
        <position position="84"/>
    </location>
    <ligand>
        <name>Mg(2+)</name>
        <dbReference type="ChEBI" id="CHEBI:18420"/>
        <label>1</label>
    </ligand>
</feature>
<protein>
    <recommendedName>
        <fullName evidence="4">ADP-ribosylhydrolase ARH3</fullName>
        <ecNumber evidence="2">3.2.1.143</ecNumber>
    </recommendedName>
    <alternativeName>
        <fullName evidence="5">ADP-ribose glycohydrolase ARH3</fullName>
    </alternativeName>
    <alternativeName>
        <fullName evidence="6">ADP-ribosylhydrolase 3</fullName>
    </alternativeName>
    <alternativeName>
        <fullName evidence="9">O-acetyl-ADP-ribose deacetylase ARH3</fullName>
    </alternativeName>
    <alternativeName>
        <fullName evidence="10">Poly(ADP-ribose) glycohydrolase ARH3</fullName>
    </alternativeName>
    <alternativeName>
        <fullName evidence="8">[Protein ADP-ribosylarginine] hydrolase-like protein 2</fullName>
    </alternativeName>
    <alternativeName>
        <fullName evidence="7">[Protein ADP-ribosylserine] hydrolase</fullName>
    </alternativeName>
</protein>
<evidence type="ECO:0000256" key="1">
    <source>
        <dbReference type="ARBA" id="ARBA00010702"/>
    </source>
</evidence>
<keyword evidence="12" id="KW-0479">Metal-binding</keyword>
<evidence type="ECO:0000313" key="15">
    <source>
        <dbReference type="Proteomes" id="UP001152049"/>
    </source>
</evidence>
<comment type="cofactor">
    <cofactor evidence="12">
        <name>Mg(2+)</name>
        <dbReference type="ChEBI" id="CHEBI:18420"/>
    </cofactor>
    <text evidence="12">Binds 2 magnesium ions per subunit.</text>
</comment>
<sequence length="352" mass="38004">MTKHINTNQETHRGIQDMSEPQSDAHLSPRESRVIGALLGVHAGDSLGATFEFESHTSIARRYPYGLRDIVGGGPFSWSPGDATDDTDMTRGVLLAYYDLQCRNLGDDIARLAGDYFVRWMRGDWPDRRPGSYPVDIGGATAKGLNKYKQTKDPDRAGAGPGSAGNGSLMRCVPTGLFQTDPAKLVEESQRISKITHDDERCTISCAAYNTIVSKLIDQVSPADAIEAGLHVAEKLEGRSGPVYEAIELGKSLDVATLAEKGPRPELKGRCSGFVLESLSVAIAAVRDTRNLVDVLVDVVRIGWDTDTNAAIAGGLLGARDGMAAIPSDWRSILQFGEEFESIALSLLRKET</sequence>
<evidence type="ECO:0000256" key="10">
    <source>
        <dbReference type="ARBA" id="ARBA00043193"/>
    </source>
</evidence>
<feature type="binding site" evidence="12">
    <location>
        <position position="85"/>
    </location>
    <ligand>
        <name>Mg(2+)</name>
        <dbReference type="ChEBI" id="CHEBI:18420"/>
        <label>1</label>
    </ligand>
</feature>
<evidence type="ECO:0000256" key="11">
    <source>
        <dbReference type="ARBA" id="ARBA00049015"/>
    </source>
</evidence>
<feature type="binding site" evidence="12">
    <location>
        <position position="86"/>
    </location>
    <ligand>
        <name>Mg(2+)</name>
        <dbReference type="ChEBI" id="CHEBI:18420"/>
        <label>1</label>
    </ligand>
</feature>